<dbReference type="InterPro" id="IPR032312">
    <property type="entry name" value="LacZ_4"/>
</dbReference>
<dbReference type="Gene3D" id="2.70.98.10">
    <property type="match status" value="1"/>
</dbReference>
<proteinExistence type="inferred from homology"/>
<dbReference type="GO" id="GO:0009341">
    <property type="term" value="C:beta-galactosidase complex"/>
    <property type="evidence" value="ECO:0007669"/>
    <property type="project" value="InterPro"/>
</dbReference>
<comment type="subunit">
    <text evidence="4">Monomer.</text>
</comment>
<accession>A0A414YZH3</accession>
<dbReference type="RefSeq" id="WP_122264802.1">
    <property type="nucleotide sequence ID" value="NZ_CAXSLD010000006.1"/>
</dbReference>
<evidence type="ECO:0000313" key="14">
    <source>
        <dbReference type="Proteomes" id="UP000283512"/>
    </source>
</evidence>
<dbReference type="Pfam" id="PF16353">
    <property type="entry name" value="LacZ_4"/>
    <property type="match status" value="1"/>
</dbReference>
<dbReference type="Proteomes" id="UP000283512">
    <property type="component" value="Unassembled WGS sequence"/>
</dbReference>
<evidence type="ECO:0000256" key="9">
    <source>
        <dbReference type="ARBA" id="ARBA00032230"/>
    </source>
</evidence>
<dbReference type="InterPro" id="IPR011013">
    <property type="entry name" value="Gal_mutarotase_sf_dom"/>
</dbReference>
<reference evidence="14 15" key="1">
    <citation type="submission" date="2018-08" db="EMBL/GenBank/DDBJ databases">
        <title>A genome reference for cultivated species of the human gut microbiota.</title>
        <authorList>
            <person name="Zou Y."/>
            <person name="Xue W."/>
            <person name="Luo G."/>
        </authorList>
    </citation>
    <scope>NUCLEOTIDE SEQUENCE [LARGE SCALE GENOMIC DNA]</scope>
    <source>
        <strain evidence="13 14">AM16-49B</strain>
        <strain evidence="12 15">AM31-16AC</strain>
    </source>
</reference>
<dbReference type="Pfam" id="PF00703">
    <property type="entry name" value="Glyco_hydro_2"/>
    <property type="match status" value="1"/>
</dbReference>
<dbReference type="InterPro" id="IPR006103">
    <property type="entry name" value="Glyco_hydro_2_cat"/>
</dbReference>
<dbReference type="PANTHER" id="PTHR46323:SF2">
    <property type="entry name" value="BETA-GALACTOSIDASE"/>
    <property type="match status" value="1"/>
</dbReference>
<keyword evidence="8" id="KW-0326">Glycosidase</keyword>
<evidence type="ECO:0000256" key="3">
    <source>
        <dbReference type="ARBA" id="ARBA00007401"/>
    </source>
</evidence>
<dbReference type="SUPFAM" id="SSF51445">
    <property type="entry name" value="(Trans)glycosidases"/>
    <property type="match status" value="1"/>
</dbReference>
<dbReference type="EMBL" id="QRKD01000003">
    <property type="protein sequence ID" value="RHH92912.1"/>
    <property type="molecule type" value="Genomic_DNA"/>
</dbReference>
<dbReference type="SUPFAM" id="SSF74650">
    <property type="entry name" value="Galactose mutarotase-like"/>
    <property type="match status" value="1"/>
</dbReference>
<dbReference type="InterPro" id="IPR008979">
    <property type="entry name" value="Galactose-bd-like_sf"/>
</dbReference>
<sequence>MKILGKVFSGIACSFLPVVLLGQQVEKSDVITSITHEQETGIPYWQDIQTVSVNREEPRTAFMTYDTREDALTGEYEKSRFYKLLNGVWQFYYSDSHRKLPTDVVDVKADTKGWSEIQVPGNWEVQGYGIPIYTNHGYEFKASNPQPPQLPADIPTGIYRREFEVLKDWLLRDIYLHIAGAKSGVYVYINGREVGYNEDSKNPAEFLINKYVHEGTNTLVLKILRWSTGSYLECQDFWRLSGIERDVFLYAQPKTAIKDFRVISTLDDTYENGLFKLAVDVRNNTPACKEVSVSYELLDTAGKQVASAVKKMPVDGYGQHTVSFEKNLLAVKTWTSEMPNLYKLLITLKEGEKVTEIVPFNVGFRRIEIKESKQFAKNGKPYVLLFINGQPLKLKGVNIHEHNEKTGHYLTEELMRKDFELMKQNNINTVRLCHYPQDRRFYELCDEYGLYVYDEANIESHGMYYDLRKGGSLGNNPEWLKPHLYRTINMYERNKNYPSLTFWSLGNEAGNGYNFYQTYLWIKDKDKKLMDRPVNYERAQWEWNSDMYVPQYPSAEWLRYIGETGSDRPVVPSEYSHAMGNSSGNLWDQWKEIYKYPNLQGGYIWDWVDQGILEKDKDGNEYWAYGGDYGVDMPSDGNFCCNGLVGPDRKPHPALAEVKYAHQNVAFEAVDLKTGRYKVVNRFYFTNLRKYDVNYELRANGSVAKRGKVALDVSPQATAEFVIPVTVTVGKPGVEYFVHFSVVTRQAEPLIPIGHEIAQEQFRLPLETEKDSYEASGKALGWKAENGKVVVSSSNVYFELDKATGMVTSYKVNGTEFFDKAFGVQPNFWRAPNDNDYGNSNPKRLQIWKESSRDFKVSDTAVREEGETVLMSVTYDLPAGNQYLITYRIYRDGVVNVNVKFTQTDREAEKTEVLEDTNLATFTPGKKVKKKDVLEVPRIGVRFRIPHVMNRVEYFGRGPVENYVDRNAGSMVGRYKTSVEEMYVNYVRPQENGHRTDTRWVSFTNTVGRGLLVLAEKTIGFNALQNTVEDFDSEESSHPYQWRNRSPKEVAGKNEAEAKNVLRRMTHVNDITPRDFVEVCIDMKQQGVAGYDSWGAKVQPGYTIPANRDYVWGFTLIPIKNVGDVNKSLRYTY</sequence>
<dbReference type="InterPro" id="IPR006102">
    <property type="entry name" value="Ig-like_GH2"/>
</dbReference>
<dbReference type="Gene3D" id="2.60.40.10">
    <property type="entry name" value="Immunoglobulins"/>
    <property type="match status" value="2"/>
</dbReference>
<dbReference type="Proteomes" id="UP000284689">
    <property type="component" value="Unassembled WGS sequence"/>
</dbReference>
<dbReference type="AlphaFoldDB" id="A0A414YZH3"/>
<dbReference type="PANTHER" id="PTHR46323">
    <property type="entry name" value="BETA-GALACTOSIDASE"/>
    <property type="match status" value="1"/>
</dbReference>
<dbReference type="Pfam" id="PF02836">
    <property type="entry name" value="Glyco_hydro_2_C"/>
    <property type="match status" value="1"/>
</dbReference>
<dbReference type="Pfam" id="PF02837">
    <property type="entry name" value="Glyco_hydro_2_N"/>
    <property type="match status" value="1"/>
</dbReference>
<dbReference type="Pfam" id="PF02929">
    <property type="entry name" value="Bgal_small_N"/>
    <property type="match status" value="1"/>
</dbReference>
<dbReference type="GO" id="GO:0004565">
    <property type="term" value="F:beta-galactosidase activity"/>
    <property type="evidence" value="ECO:0007669"/>
    <property type="project" value="UniProtKB-EC"/>
</dbReference>
<dbReference type="InterPro" id="IPR006101">
    <property type="entry name" value="Glyco_hydro_2"/>
</dbReference>
<dbReference type="InterPro" id="IPR050347">
    <property type="entry name" value="Bact_Beta-galactosidase"/>
</dbReference>
<evidence type="ECO:0000256" key="6">
    <source>
        <dbReference type="ARBA" id="ARBA00022801"/>
    </source>
</evidence>
<dbReference type="InterPro" id="IPR004199">
    <property type="entry name" value="B-gal_small/dom_5"/>
</dbReference>
<feature type="domain" description="Beta galactosidase small chain/" evidence="11">
    <location>
        <begin position="790"/>
        <end position="1117"/>
    </location>
</feature>
<comment type="cofactor">
    <cofactor evidence="2">
        <name>Ca(2+)</name>
        <dbReference type="ChEBI" id="CHEBI:29108"/>
    </cofactor>
</comment>
<protein>
    <recommendedName>
        <fullName evidence="5">beta-galactosidase</fullName>
        <ecNumber evidence="5">3.2.1.23</ecNumber>
    </recommendedName>
    <alternativeName>
        <fullName evidence="9">Lactase</fullName>
    </alternativeName>
</protein>
<comment type="caution">
    <text evidence="13">The sequence shown here is derived from an EMBL/GenBank/DDBJ whole genome shotgun (WGS) entry which is preliminary data.</text>
</comment>
<evidence type="ECO:0000259" key="11">
    <source>
        <dbReference type="SMART" id="SM01038"/>
    </source>
</evidence>
<dbReference type="EMBL" id="QSJD01000022">
    <property type="protein sequence ID" value="RHD46544.1"/>
    <property type="molecule type" value="Genomic_DNA"/>
</dbReference>
<dbReference type="SMART" id="SM01038">
    <property type="entry name" value="Bgal_small_N"/>
    <property type="match status" value="1"/>
</dbReference>
<evidence type="ECO:0000256" key="2">
    <source>
        <dbReference type="ARBA" id="ARBA00001913"/>
    </source>
</evidence>
<dbReference type="InterPro" id="IPR017853">
    <property type="entry name" value="GH"/>
</dbReference>
<comment type="similarity">
    <text evidence="3">Belongs to the glycosyl hydrolase 2 family.</text>
</comment>
<feature type="region of interest" description="Disordered" evidence="10">
    <location>
        <begin position="1032"/>
        <end position="1052"/>
    </location>
</feature>
<name>A0A414YZH3_9BACE</name>
<dbReference type="PRINTS" id="PR00132">
    <property type="entry name" value="GLHYDRLASE2"/>
</dbReference>
<evidence type="ECO:0000256" key="10">
    <source>
        <dbReference type="SAM" id="MobiDB-lite"/>
    </source>
</evidence>
<evidence type="ECO:0000313" key="15">
    <source>
        <dbReference type="Proteomes" id="UP000284689"/>
    </source>
</evidence>
<dbReference type="FunFam" id="3.20.20.80:FF:000121">
    <property type="entry name" value="Beta-galactosidase"/>
    <property type="match status" value="1"/>
</dbReference>
<dbReference type="GO" id="GO:0030246">
    <property type="term" value="F:carbohydrate binding"/>
    <property type="evidence" value="ECO:0007669"/>
    <property type="project" value="InterPro"/>
</dbReference>
<dbReference type="InterPro" id="IPR036156">
    <property type="entry name" value="Beta-gal/glucu_dom_sf"/>
</dbReference>
<dbReference type="InterPro" id="IPR014718">
    <property type="entry name" value="GH-type_carb-bd"/>
</dbReference>
<evidence type="ECO:0000256" key="4">
    <source>
        <dbReference type="ARBA" id="ARBA00011245"/>
    </source>
</evidence>
<dbReference type="GO" id="GO:0005990">
    <property type="term" value="P:lactose catabolic process"/>
    <property type="evidence" value="ECO:0007669"/>
    <property type="project" value="TreeGrafter"/>
</dbReference>
<organism evidence="13 14">
    <name type="scientific">Bacteroides caccae</name>
    <dbReference type="NCBI Taxonomy" id="47678"/>
    <lineage>
        <taxon>Bacteria</taxon>
        <taxon>Pseudomonadati</taxon>
        <taxon>Bacteroidota</taxon>
        <taxon>Bacteroidia</taxon>
        <taxon>Bacteroidales</taxon>
        <taxon>Bacteroidaceae</taxon>
        <taxon>Bacteroides</taxon>
    </lineage>
</organism>
<evidence type="ECO:0000313" key="12">
    <source>
        <dbReference type="EMBL" id="RHD46544.1"/>
    </source>
</evidence>
<dbReference type="InterPro" id="IPR006104">
    <property type="entry name" value="Glyco_hydro_2_N"/>
</dbReference>
<evidence type="ECO:0000256" key="5">
    <source>
        <dbReference type="ARBA" id="ARBA00012756"/>
    </source>
</evidence>
<dbReference type="SUPFAM" id="SSF49303">
    <property type="entry name" value="beta-Galactosidase/glucuronidase domain"/>
    <property type="match status" value="2"/>
</dbReference>
<dbReference type="SUPFAM" id="SSF49785">
    <property type="entry name" value="Galactose-binding domain-like"/>
    <property type="match status" value="1"/>
</dbReference>
<evidence type="ECO:0000256" key="1">
    <source>
        <dbReference type="ARBA" id="ARBA00001412"/>
    </source>
</evidence>
<keyword evidence="6" id="KW-0378">Hydrolase</keyword>
<evidence type="ECO:0000256" key="7">
    <source>
        <dbReference type="ARBA" id="ARBA00022837"/>
    </source>
</evidence>
<evidence type="ECO:0000313" key="13">
    <source>
        <dbReference type="EMBL" id="RHH92912.1"/>
    </source>
</evidence>
<dbReference type="FunFam" id="2.60.40.10:FF:000680">
    <property type="entry name" value="Beta-galactosidase"/>
    <property type="match status" value="1"/>
</dbReference>
<dbReference type="InterPro" id="IPR013783">
    <property type="entry name" value="Ig-like_fold"/>
</dbReference>
<gene>
    <name evidence="13" type="ORF">DW190_06585</name>
    <name evidence="12" type="ORF">DW794_13925</name>
</gene>
<dbReference type="EC" id="3.2.1.23" evidence="5"/>
<dbReference type="Gene3D" id="2.60.120.260">
    <property type="entry name" value="Galactose-binding domain-like"/>
    <property type="match status" value="1"/>
</dbReference>
<evidence type="ECO:0000256" key="8">
    <source>
        <dbReference type="ARBA" id="ARBA00023295"/>
    </source>
</evidence>
<comment type="catalytic activity">
    <reaction evidence="1">
        <text>Hydrolysis of terminal non-reducing beta-D-galactose residues in beta-D-galactosides.</text>
        <dbReference type="EC" id="3.2.1.23"/>
    </reaction>
</comment>
<keyword evidence="7" id="KW-0106">Calcium</keyword>
<dbReference type="Gene3D" id="3.20.20.80">
    <property type="entry name" value="Glycosidases"/>
    <property type="match status" value="1"/>
</dbReference>